<evidence type="ECO:0000256" key="1">
    <source>
        <dbReference type="SAM" id="MobiDB-lite"/>
    </source>
</evidence>
<evidence type="ECO:0000313" key="2">
    <source>
        <dbReference type="EMBL" id="RRT70075.1"/>
    </source>
</evidence>
<evidence type="ECO:0000313" key="3">
    <source>
        <dbReference type="Proteomes" id="UP000287651"/>
    </source>
</evidence>
<dbReference type="AlphaFoldDB" id="A0A427A1G5"/>
<proteinExistence type="predicted"/>
<name>A0A427A1G5_ENSVE</name>
<comment type="caution">
    <text evidence="2">The sequence shown here is derived from an EMBL/GenBank/DDBJ whole genome shotgun (WGS) entry which is preliminary data.</text>
</comment>
<feature type="region of interest" description="Disordered" evidence="1">
    <location>
        <begin position="1"/>
        <end position="21"/>
    </location>
</feature>
<dbReference type="Proteomes" id="UP000287651">
    <property type="component" value="Unassembled WGS sequence"/>
</dbReference>
<dbReference type="EMBL" id="AMZH03004134">
    <property type="protein sequence ID" value="RRT70075.1"/>
    <property type="molecule type" value="Genomic_DNA"/>
</dbReference>
<accession>A0A427A1G5</accession>
<organism evidence="2 3">
    <name type="scientific">Ensete ventricosum</name>
    <name type="common">Abyssinian banana</name>
    <name type="synonym">Musa ensete</name>
    <dbReference type="NCBI Taxonomy" id="4639"/>
    <lineage>
        <taxon>Eukaryota</taxon>
        <taxon>Viridiplantae</taxon>
        <taxon>Streptophyta</taxon>
        <taxon>Embryophyta</taxon>
        <taxon>Tracheophyta</taxon>
        <taxon>Spermatophyta</taxon>
        <taxon>Magnoliopsida</taxon>
        <taxon>Liliopsida</taxon>
        <taxon>Zingiberales</taxon>
        <taxon>Musaceae</taxon>
        <taxon>Ensete</taxon>
    </lineage>
</organism>
<protein>
    <submittedName>
        <fullName evidence="2">Uncharacterized protein</fullName>
    </submittedName>
</protein>
<reference evidence="2 3" key="1">
    <citation type="journal article" date="2014" name="Agronomy (Basel)">
        <title>A Draft Genome Sequence for Ensete ventricosum, the Drought-Tolerant Tree Against Hunger.</title>
        <authorList>
            <person name="Harrison J."/>
            <person name="Moore K.A."/>
            <person name="Paszkiewicz K."/>
            <person name="Jones T."/>
            <person name="Grant M."/>
            <person name="Ambacheew D."/>
            <person name="Muzemil S."/>
            <person name="Studholme D.J."/>
        </authorList>
    </citation>
    <scope>NUCLEOTIDE SEQUENCE [LARGE SCALE GENOMIC DNA]</scope>
</reference>
<feature type="compositionally biased region" description="Basic and acidic residues" evidence="1">
    <location>
        <begin position="1"/>
        <end position="12"/>
    </location>
</feature>
<gene>
    <name evidence="2" type="ORF">B296_00003356</name>
</gene>
<sequence length="72" mass="8337">MVEKRSRHHSDPEISFQPEGEEYADHDNSLVVAMRIANARVKRIMIDIGSLAYILYFEAFQKLGLTDKDLTR</sequence>